<dbReference type="InterPro" id="IPR001647">
    <property type="entry name" value="HTH_TetR"/>
</dbReference>
<dbReference type="SUPFAM" id="SSF46689">
    <property type="entry name" value="Homeodomain-like"/>
    <property type="match status" value="1"/>
</dbReference>
<evidence type="ECO:0000313" key="4">
    <source>
        <dbReference type="EMBL" id="GBG93601.1"/>
    </source>
</evidence>
<dbReference type="AlphaFoldDB" id="A0A401IPY7"/>
<dbReference type="Proteomes" id="UP000286848">
    <property type="component" value="Unassembled WGS sequence"/>
</dbReference>
<dbReference type="Gene3D" id="1.10.357.10">
    <property type="entry name" value="Tetracycline Repressor, domain 2"/>
    <property type="match status" value="1"/>
</dbReference>
<comment type="caution">
    <text evidence="4">The sequence shown here is derived from an EMBL/GenBank/DDBJ whole genome shotgun (WGS) entry which is preliminary data.</text>
</comment>
<name>A0A401IPY7_9LACO</name>
<keyword evidence="1 2" id="KW-0238">DNA-binding</keyword>
<dbReference type="Pfam" id="PF00440">
    <property type="entry name" value="TetR_N"/>
    <property type="match status" value="1"/>
</dbReference>
<dbReference type="EMBL" id="BFFP01000001">
    <property type="protein sequence ID" value="GBG93601.1"/>
    <property type="molecule type" value="Genomic_DNA"/>
</dbReference>
<dbReference type="RefSeq" id="WP_124974277.1">
    <property type="nucleotide sequence ID" value="NZ_BFFP01000001.1"/>
</dbReference>
<dbReference type="PROSITE" id="PS50977">
    <property type="entry name" value="HTH_TETR_2"/>
    <property type="match status" value="1"/>
</dbReference>
<protein>
    <submittedName>
        <fullName evidence="4">TetR family transcriptional regulator</fullName>
    </submittedName>
</protein>
<keyword evidence="5" id="KW-1185">Reference proteome</keyword>
<organism evidence="4 5">
    <name type="scientific">Ligilactobacillus salitolerans</name>
    <dbReference type="NCBI Taxonomy" id="1808352"/>
    <lineage>
        <taxon>Bacteria</taxon>
        <taxon>Bacillati</taxon>
        <taxon>Bacillota</taxon>
        <taxon>Bacilli</taxon>
        <taxon>Lactobacillales</taxon>
        <taxon>Lactobacillaceae</taxon>
        <taxon>Ligilactobacillus</taxon>
    </lineage>
</organism>
<dbReference type="GO" id="GO:0003677">
    <property type="term" value="F:DNA binding"/>
    <property type="evidence" value="ECO:0007669"/>
    <property type="project" value="UniProtKB-UniRule"/>
</dbReference>
<proteinExistence type="predicted"/>
<reference evidence="4 5" key="1">
    <citation type="journal article" date="2019" name="Int. J. Syst. Evol. Microbiol.">
        <title>Lactobacillus salitolerans sp. nov., a novel lactic acid bacterium isolated from spent mushroom substrates.</title>
        <authorList>
            <person name="Tohno M."/>
            <person name="Tanizawa Y."/>
            <person name="Kojima Y."/>
            <person name="Sakamoto M."/>
            <person name="Nakamura Y."/>
            <person name="Ohkuma M."/>
            <person name="Kobayashi H."/>
        </authorList>
    </citation>
    <scope>NUCLEOTIDE SEQUENCE [LARGE SCALE GENOMIC DNA]</scope>
    <source>
        <strain evidence="4 5">YK43</strain>
    </source>
</reference>
<feature type="domain" description="HTH tetR-type" evidence="3">
    <location>
        <begin position="11"/>
        <end position="71"/>
    </location>
</feature>
<sequence>MVLATFTNLPHDKQARIRQALFTEFEEYPLAEAQVARIVKEAGIARGAFYKYFADLTDAYQYAFDFALAEIHQKMPAKPTTENIDFYLQRITAFITETQQAGYRKFIKMYYLHNENYLGSKATQIDSDKWAFKVLYHQTVRDVVLDPAALDVRLGQLKAALQKL</sequence>
<evidence type="ECO:0000259" key="3">
    <source>
        <dbReference type="PROSITE" id="PS50977"/>
    </source>
</evidence>
<accession>A0A401IPY7</accession>
<dbReference type="InterPro" id="IPR009057">
    <property type="entry name" value="Homeodomain-like_sf"/>
</dbReference>
<evidence type="ECO:0000313" key="5">
    <source>
        <dbReference type="Proteomes" id="UP000286848"/>
    </source>
</evidence>
<gene>
    <name evidence="4" type="primary">tetR</name>
    <name evidence="4" type="ORF">LFYK43_00600</name>
</gene>
<dbReference type="OrthoDB" id="9812484at2"/>
<evidence type="ECO:0000256" key="1">
    <source>
        <dbReference type="ARBA" id="ARBA00023125"/>
    </source>
</evidence>
<feature type="DNA-binding region" description="H-T-H motif" evidence="2">
    <location>
        <begin position="34"/>
        <end position="53"/>
    </location>
</feature>
<evidence type="ECO:0000256" key="2">
    <source>
        <dbReference type="PROSITE-ProRule" id="PRU00335"/>
    </source>
</evidence>